<protein>
    <submittedName>
        <fullName evidence="1">PR-1protein</fullName>
    </submittedName>
</protein>
<name>V2W245_MONRO</name>
<proteinExistence type="predicted"/>
<dbReference type="SUPFAM" id="SSF55797">
    <property type="entry name" value="PR-1-like"/>
    <property type="match status" value="1"/>
</dbReference>
<evidence type="ECO:0000313" key="1">
    <source>
        <dbReference type="EMBL" id="ESK80893.1"/>
    </source>
</evidence>
<dbReference type="OrthoDB" id="337038at2759"/>
<dbReference type="EMBL" id="AWSO01002876">
    <property type="protein sequence ID" value="ESK80893.1"/>
    <property type="molecule type" value="Genomic_DNA"/>
</dbReference>
<keyword evidence="2" id="KW-1185">Reference proteome</keyword>
<reference evidence="1 2" key="1">
    <citation type="journal article" date="2014" name="BMC Genomics">
        <title>Genome and secretome analysis of the hemibiotrophic fungal pathogen, Moniliophthora roreri, which causes frosty pod rot disease of cacao: mechanisms of the biotrophic and necrotrophic phases.</title>
        <authorList>
            <person name="Meinhardt L.W."/>
            <person name="Costa G.G.L."/>
            <person name="Thomazella D.P.T."/>
            <person name="Teixeira P.J.P.L."/>
            <person name="Carazzolle M.F."/>
            <person name="Schuster S.C."/>
            <person name="Carlson J.E."/>
            <person name="Guiltinan M.J."/>
            <person name="Mieczkowski P."/>
            <person name="Farmer A."/>
            <person name="Ramaraj T."/>
            <person name="Crozier J."/>
            <person name="Davis R.E."/>
            <person name="Shao J."/>
            <person name="Melnick R.L."/>
            <person name="Pereira G.A.G."/>
            <person name="Bailey B.A."/>
        </authorList>
    </citation>
    <scope>NUCLEOTIDE SEQUENCE [LARGE SCALE GENOMIC DNA]</scope>
    <source>
        <strain evidence="1 2">MCA 2997</strain>
    </source>
</reference>
<comment type="caution">
    <text evidence="1">The sequence shown here is derived from an EMBL/GenBank/DDBJ whole genome shotgun (WGS) entry which is preliminary data.</text>
</comment>
<dbReference type="Proteomes" id="UP000017559">
    <property type="component" value="Unassembled WGS sequence"/>
</dbReference>
<sequence>MSNVCRRLNPTDEWKNTVLEQYNVNRAHYGAMPLTWSDELYPGTEEWACNCEFEHLVKFSCFRQQDFCRLFRGISDAQGRYGENLAAGTPVLYGFEHALENWMSESSDRIVSEVPQELISRF</sequence>
<gene>
    <name evidence="1" type="ORF">Moror_15785</name>
</gene>
<evidence type="ECO:0000313" key="2">
    <source>
        <dbReference type="Proteomes" id="UP000017559"/>
    </source>
</evidence>
<organism evidence="1 2">
    <name type="scientific">Moniliophthora roreri (strain MCA 2997)</name>
    <name type="common">Cocoa frosty pod rot fungus</name>
    <name type="synonym">Crinipellis roreri</name>
    <dbReference type="NCBI Taxonomy" id="1381753"/>
    <lineage>
        <taxon>Eukaryota</taxon>
        <taxon>Fungi</taxon>
        <taxon>Dikarya</taxon>
        <taxon>Basidiomycota</taxon>
        <taxon>Agaricomycotina</taxon>
        <taxon>Agaricomycetes</taxon>
        <taxon>Agaricomycetidae</taxon>
        <taxon>Agaricales</taxon>
        <taxon>Marasmiineae</taxon>
        <taxon>Marasmiaceae</taxon>
        <taxon>Moniliophthora</taxon>
    </lineage>
</organism>
<dbReference type="HOGENOM" id="CLU_2027320_0_0_1"/>
<accession>V2W245</accession>
<dbReference type="KEGG" id="mrr:Moror_15785"/>
<dbReference type="InterPro" id="IPR035940">
    <property type="entry name" value="CAP_sf"/>
</dbReference>
<dbReference type="AlphaFoldDB" id="V2W245"/>
<dbReference type="Gene3D" id="3.40.33.10">
    <property type="entry name" value="CAP"/>
    <property type="match status" value="1"/>
</dbReference>